<name>A0ABQ9JNG7_9CUCU</name>
<organism evidence="2 3">
    <name type="scientific">Molorchus minor</name>
    <dbReference type="NCBI Taxonomy" id="1323400"/>
    <lineage>
        <taxon>Eukaryota</taxon>
        <taxon>Metazoa</taxon>
        <taxon>Ecdysozoa</taxon>
        <taxon>Arthropoda</taxon>
        <taxon>Hexapoda</taxon>
        <taxon>Insecta</taxon>
        <taxon>Pterygota</taxon>
        <taxon>Neoptera</taxon>
        <taxon>Endopterygota</taxon>
        <taxon>Coleoptera</taxon>
        <taxon>Polyphaga</taxon>
        <taxon>Cucujiformia</taxon>
        <taxon>Chrysomeloidea</taxon>
        <taxon>Cerambycidae</taxon>
        <taxon>Lamiinae</taxon>
        <taxon>Monochamini</taxon>
        <taxon>Molorchus</taxon>
    </lineage>
</organism>
<reference evidence="2" key="1">
    <citation type="journal article" date="2023" name="Insect Mol. Biol.">
        <title>Genome sequencing provides insights into the evolution of gene families encoding plant cell wall-degrading enzymes in longhorned beetles.</title>
        <authorList>
            <person name="Shin N.R."/>
            <person name="Okamura Y."/>
            <person name="Kirsch R."/>
            <person name="Pauchet Y."/>
        </authorList>
    </citation>
    <scope>NUCLEOTIDE SEQUENCE</scope>
    <source>
        <strain evidence="2">MMC_N1</strain>
    </source>
</reference>
<sequence length="125" mass="14073">MEYLIIVLLKTVLLLLKGGLIGVVGHAPGSRFCNIRKGQNKHSLNTKIAQRSYAVYTASVPVFNMTLILKSCAVMTEILVHTSAIKQYKFILSQTTQFDIKFYLLFFIHTVSRGLHKINGRTCDI</sequence>
<feature type="chain" id="PRO_5046851939" description="Secreted protein" evidence="1">
    <location>
        <begin position="23"/>
        <end position="125"/>
    </location>
</feature>
<evidence type="ECO:0000313" key="2">
    <source>
        <dbReference type="EMBL" id="KAJ8979804.1"/>
    </source>
</evidence>
<dbReference type="EMBL" id="JAPWTJ010000313">
    <property type="protein sequence ID" value="KAJ8979804.1"/>
    <property type="molecule type" value="Genomic_DNA"/>
</dbReference>
<gene>
    <name evidence="2" type="ORF">NQ317_001294</name>
</gene>
<dbReference type="Proteomes" id="UP001162164">
    <property type="component" value="Unassembled WGS sequence"/>
</dbReference>
<evidence type="ECO:0008006" key="4">
    <source>
        <dbReference type="Google" id="ProtNLM"/>
    </source>
</evidence>
<proteinExistence type="predicted"/>
<comment type="caution">
    <text evidence="2">The sequence shown here is derived from an EMBL/GenBank/DDBJ whole genome shotgun (WGS) entry which is preliminary data.</text>
</comment>
<evidence type="ECO:0000313" key="3">
    <source>
        <dbReference type="Proteomes" id="UP001162164"/>
    </source>
</evidence>
<protein>
    <recommendedName>
        <fullName evidence="4">Secreted protein</fullName>
    </recommendedName>
</protein>
<accession>A0ABQ9JNG7</accession>
<keyword evidence="3" id="KW-1185">Reference proteome</keyword>
<feature type="signal peptide" evidence="1">
    <location>
        <begin position="1"/>
        <end position="22"/>
    </location>
</feature>
<keyword evidence="1" id="KW-0732">Signal</keyword>
<evidence type="ECO:0000256" key="1">
    <source>
        <dbReference type="SAM" id="SignalP"/>
    </source>
</evidence>